<dbReference type="EMBL" id="CYZL01000001">
    <property type="protein sequence ID" value="CUN49920.1"/>
    <property type="molecule type" value="Genomic_DNA"/>
</dbReference>
<dbReference type="Proteomes" id="UP000095679">
    <property type="component" value="Unassembled WGS sequence"/>
</dbReference>
<protein>
    <submittedName>
        <fullName evidence="1">Uncharacterized protein</fullName>
    </submittedName>
</protein>
<evidence type="ECO:0000313" key="2">
    <source>
        <dbReference type="Proteomes" id="UP000095679"/>
    </source>
</evidence>
<reference evidence="1 2" key="1">
    <citation type="submission" date="2015-09" db="EMBL/GenBank/DDBJ databases">
        <authorList>
            <consortium name="Pathogen Informatics"/>
        </authorList>
    </citation>
    <scope>NUCLEOTIDE SEQUENCE [LARGE SCALE GENOMIC DNA]</scope>
    <source>
        <strain evidence="1 2">2789STDY5834835</strain>
    </source>
</reference>
<proteinExistence type="predicted"/>
<sequence>MVEKIIFLDVDGVLNYMSYRNANTANIDPSKVEMLSHICIKTQAKVVITSSWRGSETYTPQIYHILRKILKEHNIPVLGDAPYINAKFAASINPKKSYTLNEAGDISFEPCTGRGAEVAKYIKDNGITQFVILDDEDWDWVYYGLDKHWCRPIYYDKQYGGLQPEHIEKAIRLLSN</sequence>
<dbReference type="AlphaFoldDB" id="A0A173XF59"/>
<dbReference type="Pfam" id="PF18143">
    <property type="entry name" value="HAD_SAK_2"/>
    <property type="match status" value="1"/>
</dbReference>
<accession>A0A173XF59</accession>
<evidence type="ECO:0000313" key="1">
    <source>
        <dbReference type="EMBL" id="CUN49920.1"/>
    </source>
</evidence>
<organism evidence="1 2">
    <name type="scientific">Anaerobutyricum hallii</name>
    <dbReference type="NCBI Taxonomy" id="39488"/>
    <lineage>
        <taxon>Bacteria</taxon>
        <taxon>Bacillati</taxon>
        <taxon>Bacillota</taxon>
        <taxon>Clostridia</taxon>
        <taxon>Lachnospirales</taxon>
        <taxon>Lachnospiraceae</taxon>
        <taxon>Anaerobutyricum</taxon>
    </lineage>
</organism>
<dbReference type="RefSeq" id="WP_055297787.1">
    <property type="nucleotide sequence ID" value="NZ_BLYK01000008.1"/>
</dbReference>
<gene>
    <name evidence="1" type="ORF">ERS852450_00101</name>
</gene>
<name>A0A173XF59_9FIRM</name>